<organism evidence="10 11">
    <name type="scientific">Lacticaseibacillus brantae DSM 23927</name>
    <dbReference type="NCBI Taxonomy" id="1423727"/>
    <lineage>
        <taxon>Bacteria</taxon>
        <taxon>Bacillati</taxon>
        <taxon>Bacillota</taxon>
        <taxon>Bacilli</taxon>
        <taxon>Lactobacillales</taxon>
        <taxon>Lactobacillaceae</taxon>
        <taxon>Lacticaseibacillus</taxon>
    </lineage>
</organism>
<feature type="transmembrane region" description="Helical" evidence="7">
    <location>
        <begin position="213"/>
        <end position="233"/>
    </location>
</feature>
<sequence length="466" mass="50340">MGIDFGLWLLGFAIGYVNDIYQTSLTQRMNADMRQDLMQSAQFGVAAYRRNSEAYYASGMMNDINQINTNGFAPFYGLIQTVGIIVFSTAAIVFLQWRLMVVTVLLGVIAIVLPRTLNRLMTRSSERLSAANEQALNTYSETVKGTETLLGMGLVAEIFRRIAGTSTKLKQENIHFTIVSGMVRTVAAVISVGNQLILLAYTGWLILQGQTQIGTILSIASLAGLFFSGTRSIGGDWALVKSNATLFKKFNQQVQASPSQLSTAPADVAFSLNQITYAPTPNHNVLTDYSLTMPAGQKYFITGPSGSGKSTILNLLTERIAPQAGTVAIGLPELTYLSQNPIIFSDTIRYNLTLDESFSDAAIAKALAVTRLTDEVAAMPDGLDTVLVDGGQNISGGQKQRLALARALIRQPRFLLMDESTSAVDPKNEYAILKAITADSDLSLVAVIHTNDQTILDLADEVVAIG</sequence>
<dbReference type="AlphaFoldDB" id="A0A0R2B8J4"/>
<name>A0A0R2B8J4_9LACO</name>
<evidence type="ECO:0000256" key="2">
    <source>
        <dbReference type="ARBA" id="ARBA00022692"/>
    </source>
</evidence>
<evidence type="ECO:0000256" key="3">
    <source>
        <dbReference type="ARBA" id="ARBA00022741"/>
    </source>
</evidence>
<protein>
    <submittedName>
        <fullName evidence="10">ABC transporter</fullName>
    </submittedName>
</protein>
<dbReference type="InterPro" id="IPR036640">
    <property type="entry name" value="ABC1_TM_sf"/>
</dbReference>
<evidence type="ECO:0000259" key="9">
    <source>
        <dbReference type="PROSITE" id="PS50929"/>
    </source>
</evidence>
<dbReference type="GO" id="GO:0140359">
    <property type="term" value="F:ABC-type transporter activity"/>
    <property type="evidence" value="ECO:0007669"/>
    <property type="project" value="InterPro"/>
</dbReference>
<keyword evidence="4" id="KW-0067">ATP-binding</keyword>
<dbReference type="InterPro" id="IPR039421">
    <property type="entry name" value="Type_1_exporter"/>
</dbReference>
<evidence type="ECO:0000256" key="1">
    <source>
        <dbReference type="ARBA" id="ARBA00004651"/>
    </source>
</evidence>
<feature type="domain" description="ABC transmembrane type-1" evidence="9">
    <location>
        <begin position="1"/>
        <end position="242"/>
    </location>
</feature>
<dbReference type="GO" id="GO:0034040">
    <property type="term" value="F:ATPase-coupled lipid transmembrane transporter activity"/>
    <property type="evidence" value="ECO:0007669"/>
    <property type="project" value="TreeGrafter"/>
</dbReference>
<dbReference type="SMART" id="SM00382">
    <property type="entry name" value="AAA"/>
    <property type="match status" value="1"/>
</dbReference>
<dbReference type="PANTHER" id="PTHR24221">
    <property type="entry name" value="ATP-BINDING CASSETTE SUB-FAMILY B"/>
    <property type="match status" value="1"/>
</dbReference>
<feature type="transmembrane region" description="Helical" evidence="7">
    <location>
        <begin position="186"/>
        <end position="207"/>
    </location>
</feature>
<dbReference type="GO" id="GO:0016887">
    <property type="term" value="F:ATP hydrolysis activity"/>
    <property type="evidence" value="ECO:0007669"/>
    <property type="project" value="InterPro"/>
</dbReference>
<comment type="caution">
    <text evidence="10">The sequence shown here is derived from an EMBL/GenBank/DDBJ whole genome shotgun (WGS) entry which is preliminary data.</text>
</comment>
<dbReference type="STRING" id="1423727.FC34_GL000885"/>
<keyword evidence="5 7" id="KW-1133">Transmembrane helix</keyword>
<dbReference type="CDD" id="cd07346">
    <property type="entry name" value="ABC_6TM_exporters"/>
    <property type="match status" value="1"/>
</dbReference>
<evidence type="ECO:0000313" key="10">
    <source>
        <dbReference type="EMBL" id="KRM71907.1"/>
    </source>
</evidence>
<dbReference type="GO" id="GO:0005524">
    <property type="term" value="F:ATP binding"/>
    <property type="evidence" value="ECO:0007669"/>
    <property type="project" value="UniProtKB-KW"/>
</dbReference>
<dbReference type="PANTHER" id="PTHR24221:SF654">
    <property type="entry name" value="ATP-BINDING CASSETTE SUB-FAMILY B MEMBER 6"/>
    <property type="match status" value="1"/>
</dbReference>
<dbReference type="PROSITE" id="PS50929">
    <property type="entry name" value="ABC_TM1F"/>
    <property type="match status" value="1"/>
</dbReference>
<proteinExistence type="predicted"/>
<dbReference type="InterPro" id="IPR003439">
    <property type="entry name" value="ABC_transporter-like_ATP-bd"/>
</dbReference>
<dbReference type="InterPro" id="IPR027417">
    <property type="entry name" value="P-loop_NTPase"/>
</dbReference>
<evidence type="ECO:0000256" key="4">
    <source>
        <dbReference type="ARBA" id="ARBA00022840"/>
    </source>
</evidence>
<evidence type="ECO:0000256" key="6">
    <source>
        <dbReference type="ARBA" id="ARBA00023136"/>
    </source>
</evidence>
<dbReference type="Pfam" id="PF00005">
    <property type="entry name" value="ABC_tran"/>
    <property type="match status" value="1"/>
</dbReference>
<dbReference type="InterPro" id="IPR011527">
    <property type="entry name" value="ABC1_TM_dom"/>
</dbReference>
<dbReference type="Gene3D" id="1.20.1560.10">
    <property type="entry name" value="ABC transporter type 1, transmembrane domain"/>
    <property type="match status" value="1"/>
</dbReference>
<dbReference type="Gene3D" id="3.40.50.300">
    <property type="entry name" value="P-loop containing nucleotide triphosphate hydrolases"/>
    <property type="match status" value="1"/>
</dbReference>
<dbReference type="EMBL" id="AYZQ01000002">
    <property type="protein sequence ID" value="KRM71907.1"/>
    <property type="molecule type" value="Genomic_DNA"/>
</dbReference>
<dbReference type="SUPFAM" id="SSF90123">
    <property type="entry name" value="ABC transporter transmembrane region"/>
    <property type="match status" value="1"/>
</dbReference>
<keyword evidence="6 7" id="KW-0472">Membrane</keyword>
<reference evidence="10 11" key="1">
    <citation type="journal article" date="2015" name="Genome Announc.">
        <title>Expanding the biotechnology potential of lactobacilli through comparative genomics of 213 strains and associated genera.</title>
        <authorList>
            <person name="Sun Z."/>
            <person name="Harris H.M."/>
            <person name="McCann A."/>
            <person name="Guo C."/>
            <person name="Argimon S."/>
            <person name="Zhang W."/>
            <person name="Yang X."/>
            <person name="Jeffery I.B."/>
            <person name="Cooney J.C."/>
            <person name="Kagawa T.F."/>
            <person name="Liu W."/>
            <person name="Song Y."/>
            <person name="Salvetti E."/>
            <person name="Wrobel A."/>
            <person name="Rasinkangas P."/>
            <person name="Parkhill J."/>
            <person name="Rea M.C."/>
            <person name="O'Sullivan O."/>
            <person name="Ritari J."/>
            <person name="Douillard F.P."/>
            <person name="Paul Ross R."/>
            <person name="Yang R."/>
            <person name="Briner A.E."/>
            <person name="Felis G.E."/>
            <person name="de Vos W.M."/>
            <person name="Barrangou R."/>
            <person name="Klaenhammer T.R."/>
            <person name="Caufield P.W."/>
            <person name="Cui Y."/>
            <person name="Zhang H."/>
            <person name="O'Toole P.W."/>
        </authorList>
    </citation>
    <scope>NUCLEOTIDE SEQUENCE [LARGE SCALE GENOMIC DNA]</scope>
    <source>
        <strain evidence="10 11">DSM 23927</strain>
    </source>
</reference>
<comment type="subcellular location">
    <subcellularLocation>
        <location evidence="1">Cell membrane</location>
        <topology evidence="1">Multi-pass membrane protein</topology>
    </subcellularLocation>
</comment>
<accession>A0A0R2B8J4</accession>
<gene>
    <name evidence="10" type="ORF">FC34_GL000885</name>
</gene>
<dbReference type="Proteomes" id="UP000051672">
    <property type="component" value="Unassembled WGS sequence"/>
</dbReference>
<feature type="transmembrane region" description="Helical" evidence="7">
    <location>
        <begin position="99"/>
        <end position="117"/>
    </location>
</feature>
<keyword evidence="2 7" id="KW-0812">Transmembrane</keyword>
<dbReference type="Pfam" id="PF00664">
    <property type="entry name" value="ABC_membrane"/>
    <property type="match status" value="1"/>
</dbReference>
<evidence type="ECO:0000259" key="8">
    <source>
        <dbReference type="PROSITE" id="PS50893"/>
    </source>
</evidence>
<evidence type="ECO:0000256" key="5">
    <source>
        <dbReference type="ARBA" id="ARBA00022989"/>
    </source>
</evidence>
<dbReference type="SUPFAM" id="SSF52540">
    <property type="entry name" value="P-loop containing nucleoside triphosphate hydrolases"/>
    <property type="match status" value="1"/>
</dbReference>
<dbReference type="PROSITE" id="PS00211">
    <property type="entry name" value="ABC_TRANSPORTER_1"/>
    <property type="match status" value="1"/>
</dbReference>
<dbReference type="InterPro" id="IPR003593">
    <property type="entry name" value="AAA+_ATPase"/>
</dbReference>
<dbReference type="InterPro" id="IPR017871">
    <property type="entry name" value="ABC_transporter-like_CS"/>
</dbReference>
<evidence type="ECO:0000313" key="11">
    <source>
        <dbReference type="Proteomes" id="UP000051672"/>
    </source>
</evidence>
<feature type="transmembrane region" description="Helical" evidence="7">
    <location>
        <begin position="75"/>
        <end position="93"/>
    </location>
</feature>
<feature type="domain" description="ABC transporter" evidence="8">
    <location>
        <begin position="270"/>
        <end position="465"/>
    </location>
</feature>
<keyword evidence="3" id="KW-0547">Nucleotide-binding</keyword>
<dbReference type="PROSITE" id="PS50893">
    <property type="entry name" value="ABC_TRANSPORTER_2"/>
    <property type="match status" value="1"/>
</dbReference>
<keyword evidence="11" id="KW-1185">Reference proteome</keyword>
<evidence type="ECO:0000256" key="7">
    <source>
        <dbReference type="SAM" id="Phobius"/>
    </source>
</evidence>
<dbReference type="PATRIC" id="fig|1423727.3.peg.891"/>
<dbReference type="GO" id="GO:0005886">
    <property type="term" value="C:plasma membrane"/>
    <property type="evidence" value="ECO:0007669"/>
    <property type="project" value="UniProtKB-SubCell"/>
</dbReference>